<feature type="compositionally biased region" description="Acidic residues" evidence="1">
    <location>
        <begin position="268"/>
        <end position="285"/>
    </location>
</feature>
<dbReference type="EMBL" id="KB932206">
    <property type="protein sequence ID" value="KCV69445.1"/>
    <property type="molecule type" value="Genomic_DNA"/>
</dbReference>
<evidence type="ECO:0008006" key="4">
    <source>
        <dbReference type="Google" id="ProtNLM"/>
    </source>
</evidence>
<evidence type="ECO:0000313" key="3">
    <source>
        <dbReference type="Proteomes" id="UP000030693"/>
    </source>
</evidence>
<dbReference type="AlphaFoldDB" id="A0A058Z5B7"/>
<sequence length="295" mass="32500">MCCPDLPPSLPFARLSLFNLDPLPVILGDTSDPSAILPFGLDADVLIHESTGLASSERLLLSRGHSSAAMAGAFAQKLRARNLLLNHFSPRALLGDNANSKKDMSLSPSQQYIQEAKKHAPSVQVFCSMDFDRYLLNIPEAGESADDRRAGFAQLFRTINHFRVSRVHRVKPSPQSESGLPDIAKDELSLGLNVSLRMHQYCLENLECLTYFKASESLERLMLAKQQLQGLPQAQEPGPLKEVIDVLEEELSNLRDRVNLTMPPMAESLEEDSTGYLDTLEEDMPEPAVATGNSA</sequence>
<dbReference type="PANTHER" id="PTHR46018">
    <property type="entry name" value="ZINC PHOSPHODIESTERASE ELAC PROTEIN 1"/>
    <property type="match status" value="1"/>
</dbReference>
<dbReference type="PANTHER" id="PTHR46018:SF2">
    <property type="entry name" value="ZINC PHOSPHODIESTERASE ELAC PROTEIN 1"/>
    <property type="match status" value="1"/>
</dbReference>
<keyword evidence="3" id="KW-1185">Reference proteome</keyword>
<reference evidence="2" key="1">
    <citation type="submission" date="2013-04" db="EMBL/GenBank/DDBJ databases">
        <title>The Genome Sequence of Fonticula alba ATCC 38817.</title>
        <authorList>
            <consortium name="The Broad Institute Genomics Platform"/>
            <person name="Russ C."/>
            <person name="Cuomo C."/>
            <person name="Burger G."/>
            <person name="Gray M.W."/>
            <person name="Holland P.W.H."/>
            <person name="King N."/>
            <person name="Lang F.B.F."/>
            <person name="Roger A.J."/>
            <person name="Ruiz-Trillo I."/>
            <person name="Brown M."/>
            <person name="Walker B."/>
            <person name="Young S."/>
            <person name="Zeng Q."/>
            <person name="Gargeya S."/>
            <person name="Fitzgerald M."/>
            <person name="Haas B."/>
            <person name="Abouelleil A."/>
            <person name="Allen A.W."/>
            <person name="Alvarado L."/>
            <person name="Arachchi H.M."/>
            <person name="Berlin A.M."/>
            <person name="Chapman S.B."/>
            <person name="Gainer-Dewar J."/>
            <person name="Goldberg J."/>
            <person name="Griggs A."/>
            <person name="Gujja S."/>
            <person name="Hansen M."/>
            <person name="Howarth C."/>
            <person name="Imamovic A."/>
            <person name="Ireland A."/>
            <person name="Larimer J."/>
            <person name="McCowan C."/>
            <person name="Murphy C."/>
            <person name="Pearson M."/>
            <person name="Poon T.W."/>
            <person name="Priest M."/>
            <person name="Roberts A."/>
            <person name="Saif S."/>
            <person name="Shea T."/>
            <person name="Sisk P."/>
            <person name="Sykes S."/>
            <person name="Wortman J."/>
            <person name="Nusbaum C."/>
            <person name="Birren B."/>
        </authorList>
    </citation>
    <scope>NUCLEOTIDE SEQUENCE [LARGE SCALE GENOMIC DNA]</scope>
    <source>
        <strain evidence="2">ATCC 38817</strain>
    </source>
</reference>
<organism evidence="2">
    <name type="scientific">Fonticula alba</name>
    <name type="common">Slime mold</name>
    <dbReference type="NCBI Taxonomy" id="691883"/>
    <lineage>
        <taxon>Eukaryota</taxon>
        <taxon>Rotosphaerida</taxon>
        <taxon>Fonticulaceae</taxon>
        <taxon>Fonticula</taxon>
    </lineage>
</organism>
<feature type="region of interest" description="Disordered" evidence="1">
    <location>
        <begin position="267"/>
        <end position="295"/>
    </location>
</feature>
<dbReference type="SUPFAM" id="SSF56281">
    <property type="entry name" value="Metallo-hydrolase/oxidoreductase"/>
    <property type="match status" value="1"/>
</dbReference>
<dbReference type="Gene3D" id="3.60.15.10">
    <property type="entry name" value="Ribonuclease Z/Hydroxyacylglutathione hydrolase-like"/>
    <property type="match status" value="1"/>
</dbReference>
<dbReference type="GeneID" id="20528599"/>
<evidence type="ECO:0000256" key="1">
    <source>
        <dbReference type="SAM" id="MobiDB-lite"/>
    </source>
</evidence>
<name>A0A058Z5B7_FONAL</name>
<dbReference type="OrthoDB" id="527344at2759"/>
<evidence type="ECO:0000313" key="2">
    <source>
        <dbReference type="EMBL" id="KCV69445.1"/>
    </source>
</evidence>
<proteinExistence type="predicted"/>
<dbReference type="RefSeq" id="XP_009496010.1">
    <property type="nucleotide sequence ID" value="XM_009497735.1"/>
</dbReference>
<dbReference type="GO" id="GO:0042781">
    <property type="term" value="F:3'-tRNA processing endoribonuclease activity"/>
    <property type="evidence" value="ECO:0007669"/>
    <property type="project" value="TreeGrafter"/>
</dbReference>
<gene>
    <name evidence="2" type="ORF">H696_03874</name>
</gene>
<dbReference type="InterPro" id="IPR036866">
    <property type="entry name" value="RibonucZ/Hydroxyglut_hydro"/>
</dbReference>
<protein>
    <recommendedName>
        <fullName evidence="4">Metallo-beta-lactamase domain-containing protein</fullName>
    </recommendedName>
</protein>
<accession>A0A058Z5B7</accession>
<dbReference type="GO" id="GO:0005634">
    <property type="term" value="C:nucleus"/>
    <property type="evidence" value="ECO:0007669"/>
    <property type="project" value="TreeGrafter"/>
</dbReference>
<dbReference type="STRING" id="691883.A0A058Z5B7"/>
<dbReference type="Proteomes" id="UP000030693">
    <property type="component" value="Unassembled WGS sequence"/>
</dbReference>